<feature type="non-terminal residue" evidence="2">
    <location>
        <position position="78"/>
    </location>
</feature>
<gene>
    <name evidence="2" type="ORF">GMARGA_LOCUS45626</name>
</gene>
<organism evidence="2 3">
    <name type="scientific">Gigaspora margarita</name>
    <dbReference type="NCBI Taxonomy" id="4874"/>
    <lineage>
        <taxon>Eukaryota</taxon>
        <taxon>Fungi</taxon>
        <taxon>Fungi incertae sedis</taxon>
        <taxon>Mucoromycota</taxon>
        <taxon>Glomeromycotina</taxon>
        <taxon>Glomeromycetes</taxon>
        <taxon>Diversisporales</taxon>
        <taxon>Gigasporaceae</taxon>
        <taxon>Gigaspora</taxon>
    </lineage>
</organism>
<feature type="non-terminal residue" evidence="2">
    <location>
        <position position="1"/>
    </location>
</feature>
<sequence length="78" mass="8915">LETLLQEEKDQEVSIQDNNSVANKNMDNTQQETEFTLVNNAKKKKKKSKSNNNTVCSNKRSVPYTSRNKAQSQNPTKQ</sequence>
<feature type="compositionally biased region" description="Polar residues" evidence="1">
    <location>
        <begin position="63"/>
        <end position="78"/>
    </location>
</feature>
<comment type="caution">
    <text evidence="2">The sequence shown here is derived from an EMBL/GenBank/DDBJ whole genome shotgun (WGS) entry which is preliminary data.</text>
</comment>
<proteinExistence type="predicted"/>
<evidence type="ECO:0000256" key="1">
    <source>
        <dbReference type="SAM" id="MobiDB-lite"/>
    </source>
</evidence>
<dbReference type="EMBL" id="CAJVQB010164061">
    <property type="protein sequence ID" value="CAG8856805.1"/>
    <property type="molecule type" value="Genomic_DNA"/>
</dbReference>
<evidence type="ECO:0000313" key="3">
    <source>
        <dbReference type="Proteomes" id="UP000789901"/>
    </source>
</evidence>
<feature type="compositionally biased region" description="Polar residues" evidence="1">
    <location>
        <begin position="13"/>
        <end position="38"/>
    </location>
</feature>
<feature type="region of interest" description="Disordered" evidence="1">
    <location>
        <begin position="1"/>
        <end position="78"/>
    </location>
</feature>
<accession>A0ABN7XP34</accession>
<evidence type="ECO:0000313" key="2">
    <source>
        <dbReference type="EMBL" id="CAG8856805.1"/>
    </source>
</evidence>
<name>A0ABN7XP34_GIGMA</name>
<reference evidence="2 3" key="1">
    <citation type="submission" date="2021-06" db="EMBL/GenBank/DDBJ databases">
        <authorList>
            <person name="Kallberg Y."/>
            <person name="Tangrot J."/>
            <person name="Rosling A."/>
        </authorList>
    </citation>
    <scope>NUCLEOTIDE SEQUENCE [LARGE SCALE GENOMIC DNA]</scope>
    <source>
        <strain evidence="2 3">120-4 pot B 10/14</strain>
    </source>
</reference>
<feature type="compositionally biased region" description="Basic and acidic residues" evidence="1">
    <location>
        <begin position="1"/>
        <end position="12"/>
    </location>
</feature>
<dbReference type="Proteomes" id="UP000789901">
    <property type="component" value="Unassembled WGS sequence"/>
</dbReference>
<feature type="compositionally biased region" description="Low complexity" evidence="1">
    <location>
        <begin position="50"/>
        <end position="59"/>
    </location>
</feature>
<protein>
    <submittedName>
        <fullName evidence="2">19037_t:CDS:1</fullName>
    </submittedName>
</protein>
<keyword evidence="3" id="KW-1185">Reference proteome</keyword>